<name>A0A8H4J424_9PEZI</name>
<feature type="compositionally biased region" description="Polar residues" evidence="1">
    <location>
        <begin position="591"/>
        <end position="608"/>
    </location>
</feature>
<dbReference type="InterPro" id="IPR057684">
    <property type="entry name" value="DUF7924"/>
</dbReference>
<dbReference type="Pfam" id="PF25545">
    <property type="entry name" value="DUF7924"/>
    <property type="match status" value="1"/>
</dbReference>
<dbReference type="Proteomes" id="UP000572817">
    <property type="component" value="Unassembled WGS sequence"/>
</dbReference>
<dbReference type="AlphaFoldDB" id="A0A8H4J424"/>
<dbReference type="EMBL" id="WWBZ02000015">
    <property type="protein sequence ID" value="KAF4310471.1"/>
    <property type="molecule type" value="Genomic_DNA"/>
</dbReference>
<protein>
    <recommendedName>
        <fullName evidence="2">DUF7924 domain-containing protein</fullName>
    </recommendedName>
</protein>
<evidence type="ECO:0000313" key="5">
    <source>
        <dbReference type="Proteomes" id="UP000572817"/>
    </source>
</evidence>
<feature type="region of interest" description="Disordered" evidence="1">
    <location>
        <begin position="515"/>
        <end position="623"/>
    </location>
</feature>
<feature type="compositionally biased region" description="Polar residues" evidence="1">
    <location>
        <begin position="542"/>
        <end position="551"/>
    </location>
</feature>
<feature type="compositionally biased region" description="Polar residues" evidence="1">
    <location>
        <begin position="176"/>
        <end position="187"/>
    </location>
</feature>
<organism evidence="4 5">
    <name type="scientific">Botryosphaeria dothidea</name>
    <dbReference type="NCBI Taxonomy" id="55169"/>
    <lineage>
        <taxon>Eukaryota</taxon>
        <taxon>Fungi</taxon>
        <taxon>Dikarya</taxon>
        <taxon>Ascomycota</taxon>
        <taxon>Pezizomycotina</taxon>
        <taxon>Dothideomycetes</taxon>
        <taxon>Dothideomycetes incertae sedis</taxon>
        <taxon>Botryosphaeriales</taxon>
        <taxon>Botryosphaeriaceae</taxon>
        <taxon>Botryosphaeria</taxon>
    </lineage>
</organism>
<dbReference type="OrthoDB" id="5132737at2759"/>
<sequence length="623" mass="69976">MAPRQNPPKRRSKVADRQTQAKPRKQNAATPAVSKQPTRRSRRGLGLSAENNGLPEPARKKSGGSEKKSGTADRKRKPPGEAPDPPAQKRQKSRQAPKDIEESIHTGDLSGRDHVHPRSEEDIEEYSDPIENWRQLGDWPTSFRHSEAMSRSGDHSGDLKELRELRRQRRDSRSSTVNTQRSGQQVPQGGALEDTTGPSDVASSQETQKKSKPLVYDTPKFRRTLEDGFGDVRCIFNNYTLRQPEGKKDTGPSPASEEWRTRLVKEDNKALPEDYRFKDDASFREKLDRLERMNKNEVTVIHSLHNLVCPPAEDLADQYTEDPLGDSYCLLADNWNEKWGCKLELLGTKVSPRPDYCVGFSRRAFDDLFDRIDKWDVDEHRLAPTLWMYFPFLTCEAKSYQESIQYAHNQNALSMTLAISGVVDLFRAVRSEGSIDREILGFSVSYNHTGASVYGHYPTLNGAKTAIYRTNICKLEFASCSDRWAAHKVVRRIYEDWAPMHFRRLYEAVMKIPPDAPPRAGSMLRTNMRDSATPTPIMHRLSLSNSANTPEPSRAADSRDAQRSTTDSDAQVPIPSVERGDGPVQSAPAPAQSSDTSGTPRPPVSTTAGGEPQAKKRKLNQVT</sequence>
<feature type="compositionally biased region" description="Basic and acidic residues" evidence="1">
    <location>
        <begin position="96"/>
        <end position="120"/>
    </location>
</feature>
<gene>
    <name evidence="4" type="ORF">GTA08_BOTSDO12639</name>
    <name evidence="3" type="ORF">GTA08_BOTSDO14023</name>
</gene>
<accession>A0A8H4J424</accession>
<dbReference type="PANTHER" id="PTHR42470:SF2">
    <property type="match status" value="1"/>
</dbReference>
<feature type="compositionally biased region" description="Polar residues" evidence="1">
    <location>
        <begin position="17"/>
        <end position="36"/>
    </location>
</feature>
<evidence type="ECO:0000256" key="1">
    <source>
        <dbReference type="SAM" id="MobiDB-lite"/>
    </source>
</evidence>
<evidence type="ECO:0000313" key="3">
    <source>
        <dbReference type="EMBL" id="KAF4310471.1"/>
    </source>
</evidence>
<proteinExistence type="predicted"/>
<comment type="caution">
    <text evidence="4">The sequence shown here is derived from an EMBL/GenBank/DDBJ whole genome shotgun (WGS) entry which is preliminary data.</text>
</comment>
<keyword evidence="5" id="KW-1185">Reference proteome</keyword>
<feature type="compositionally biased region" description="Basic and acidic residues" evidence="1">
    <location>
        <begin position="57"/>
        <end position="73"/>
    </location>
</feature>
<dbReference type="PANTHER" id="PTHR42470">
    <property type="entry name" value="VAST DOMAIN-CONTAINING PROTEIN"/>
    <property type="match status" value="1"/>
</dbReference>
<feature type="domain" description="DUF7924" evidence="2">
    <location>
        <begin position="293"/>
        <end position="509"/>
    </location>
</feature>
<reference evidence="4 5" key="1">
    <citation type="submission" date="2020-04" db="EMBL/GenBank/DDBJ databases">
        <title>Genome Assembly and Annotation of Botryosphaeria dothidea sdau 11-99, a Latent Pathogen of Apple Fruit Ring Rot in China.</title>
        <authorList>
            <person name="Yu C."/>
            <person name="Diao Y."/>
            <person name="Lu Q."/>
            <person name="Zhao J."/>
            <person name="Cui S."/>
            <person name="Peng C."/>
            <person name="He B."/>
            <person name="Liu H."/>
        </authorList>
    </citation>
    <scope>NUCLEOTIDE SEQUENCE [LARGE SCALE GENOMIC DNA]</scope>
    <source>
        <strain evidence="4">Sdau11-99</strain>
        <strain evidence="5">sdau11-99</strain>
    </source>
</reference>
<feature type="compositionally biased region" description="Basic and acidic residues" evidence="1">
    <location>
        <begin position="144"/>
        <end position="165"/>
    </location>
</feature>
<evidence type="ECO:0000313" key="4">
    <source>
        <dbReference type="EMBL" id="KAF4311738.1"/>
    </source>
</evidence>
<evidence type="ECO:0000259" key="2">
    <source>
        <dbReference type="Pfam" id="PF25545"/>
    </source>
</evidence>
<feature type="compositionally biased region" description="Polar residues" evidence="1">
    <location>
        <begin position="196"/>
        <end position="206"/>
    </location>
</feature>
<dbReference type="EMBL" id="WWBZ02000008">
    <property type="protein sequence ID" value="KAF4311738.1"/>
    <property type="molecule type" value="Genomic_DNA"/>
</dbReference>
<feature type="region of interest" description="Disordered" evidence="1">
    <location>
        <begin position="1"/>
        <end position="215"/>
    </location>
</feature>